<keyword evidence="2" id="KW-1185">Reference proteome</keyword>
<protein>
    <submittedName>
        <fullName evidence="1">Uncharacterized protein</fullName>
    </submittedName>
</protein>
<gene>
    <name evidence="1" type="ORF">H6F99_18875</name>
</gene>
<comment type="caution">
    <text evidence="1">The sequence shown here is derived from an EMBL/GenBank/DDBJ whole genome shotgun (WGS) entry which is preliminary data.</text>
</comment>
<organism evidence="1 2">
    <name type="scientific">Aphanizomenon flos-aquae FACHB-1040</name>
    <dbReference type="NCBI Taxonomy" id="2692887"/>
    <lineage>
        <taxon>Bacteria</taxon>
        <taxon>Bacillati</taxon>
        <taxon>Cyanobacteriota</taxon>
        <taxon>Cyanophyceae</taxon>
        <taxon>Nostocales</taxon>
        <taxon>Aphanizomenonaceae</taxon>
        <taxon>Aphanizomenon</taxon>
    </lineage>
</organism>
<proteinExistence type="predicted"/>
<accession>A0ABR8C0U7</accession>
<evidence type="ECO:0000313" key="1">
    <source>
        <dbReference type="EMBL" id="MBD2280256.1"/>
    </source>
</evidence>
<sequence>MTFENIGLFVIYVPILRGFGAETLTEFWILDFRFWIENLKEFQVPEFVRGINLKSAVDSRCTEES</sequence>
<reference evidence="1 2" key="1">
    <citation type="journal article" date="2020" name="ISME J.">
        <title>Comparative genomics reveals insights into cyanobacterial evolution and habitat adaptation.</title>
        <authorList>
            <person name="Chen M.Y."/>
            <person name="Teng W.K."/>
            <person name="Zhao L."/>
            <person name="Hu C.X."/>
            <person name="Zhou Y.K."/>
            <person name="Han B.P."/>
            <person name="Song L.R."/>
            <person name="Shu W.S."/>
        </authorList>
    </citation>
    <scope>NUCLEOTIDE SEQUENCE [LARGE SCALE GENOMIC DNA]</scope>
    <source>
        <strain evidence="1 2">FACHB-1040</strain>
    </source>
</reference>
<dbReference type="EMBL" id="JACJQT010000056">
    <property type="protein sequence ID" value="MBD2280256.1"/>
    <property type="molecule type" value="Genomic_DNA"/>
</dbReference>
<evidence type="ECO:0000313" key="2">
    <source>
        <dbReference type="Proteomes" id="UP000606721"/>
    </source>
</evidence>
<dbReference type="Proteomes" id="UP000606721">
    <property type="component" value="Unassembled WGS sequence"/>
</dbReference>
<name>A0ABR8C0U7_APHFL</name>